<dbReference type="InterPro" id="IPR050334">
    <property type="entry name" value="Molybdenum_import_ModC"/>
</dbReference>
<keyword evidence="4 10" id="KW-0500">Molybdenum</keyword>
<dbReference type="KEGG" id="kmn:HW532_11645"/>
<evidence type="ECO:0000259" key="12">
    <source>
        <dbReference type="PROSITE" id="PS51866"/>
    </source>
</evidence>
<dbReference type="GO" id="GO:0016020">
    <property type="term" value="C:membrane"/>
    <property type="evidence" value="ECO:0007669"/>
    <property type="project" value="InterPro"/>
</dbReference>
<dbReference type="RefSeq" id="WP_213160651.1">
    <property type="nucleotide sequence ID" value="NZ_CP058214.1"/>
</dbReference>
<dbReference type="PROSITE" id="PS51866">
    <property type="entry name" value="MOP"/>
    <property type="match status" value="1"/>
</dbReference>
<dbReference type="InterPro" id="IPR005116">
    <property type="entry name" value="Transp-assoc_OB_typ1"/>
</dbReference>
<sequence>MSLSLDIRHRFAGFALDVALDTPGPGILALFGPSGSGKTTTVNAVAGLIRPDEGRVSVNGETLFDSHARVWVPPRRRRVGYVFQEARLFPHLTVHDNLLYGWRRAGRPFDQAGIDHVVALLGLGALLDRRPRTLSGGERQRVSIGRALLTAPRVLLLDEPLTALDGPRKDEILHYLERLRDETRIPIVLVSHSIDEVTRLADWMAVFNEGRLAAFGSVFDITARIDLFPMTGRFEAGVVLAATVAGHDRAHALTRLSFDGGELVVPGLDAPVGAVMRVRLRARDIMLALDPPERISANNAIAATIVEMRLDPGAFVEVLLQAGESRLIARITRYSMDRLGLKPGQQVHAILKTVTVERRSMAAGGEAQDL</sequence>
<evidence type="ECO:0000256" key="3">
    <source>
        <dbReference type="ARBA" id="ARBA00022475"/>
    </source>
</evidence>
<dbReference type="SUPFAM" id="SSF52540">
    <property type="entry name" value="P-loop containing nucleoside triphosphate hydrolases"/>
    <property type="match status" value="1"/>
</dbReference>
<evidence type="ECO:0000256" key="1">
    <source>
        <dbReference type="ARBA" id="ARBA00005417"/>
    </source>
</evidence>
<dbReference type="InterPro" id="IPR003593">
    <property type="entry name" value="AAA+_ATPase"/>
</dbReference>
<evidence type="ECO:0000256" key="6">
    <source>
        <dbReference type="ARBA" id="ARBA00022741"/>
    </source>
</evidence>
<evidence type="ECO:0000256" key="8">
    <source>
        <dbReference type="ARBA" id="ARBA00022967"/>
    </source>
</evidence>
<dbReference type="Pfam" id="PF03459">
    <property type="entry name" value="TOBE"/>
    <property type="match status" value="1"/>
</dbReference>
<dbReference type="InterPro" id="IPR017871">
    <property type="entry name" value="ABC_transporter-like_CS"/>
</dbReference>
<dbReference type="InterPro" id="IPR003439">
    <property type="entry name" value="ABC_transporter-like_ATP-bd"/>
</dbReference>
<dbReference type="GO" id="GO:0005524">
    <property type="term" value="F:ATP binding"/>
    <property type="evidence" value="ECO:0007669"/>
    <property type="project" value="UniProtKB-KW"/>
</dbReference>
<keyword evidence="2" id="KW-0813">Transport</keyword>
<dbReference type="InterPro" id="IPR011868">
    <property type="entry name" value="ModC_ABC_ATP-bd"/>
</dbReference>
<evidence type="ECO:0000256" key="10">
    <source>
        <dbReference type="PROSITE-ProRule" id="PRU01213"/>
    </source>
</evidence>
<dbReference type="SUPFAM" id="SSF50331">
    <property type="entry name" value="MOP-like"/>
    <property type="match status" value="1"/>
</dbReference>
<dbReference type="Gene3D" id="3.40.50.300">
    <property type="entry name" value="P-loop containing nucleotide triphosphate hydrolases"/>
    <property type="match status" value="1"/>
</dbReference>
<keyword evidence="5" id="KW-0997">Cell inner membrane</keyword>
<dbReference type="GO" id="GO:0015098">
    <property type="term" value="F:molybdate ion transmembrane transporter activity"/>
    <property type="evidence" value="ECO:0007669"/>
    <property type="project" value="InterPro"/>
</dbReference>
<dbReference type="Proteomes" id="UP000593594">
    <property type="component" value="Chromosome"/>
</dbReference>
<proteinExistence type="inferred from homology"/>
<dbReference type="NCBIfam" id="TIGR02142">
    <property type="entry name" value="modC_ABC"/>
    <property type="match status" value="1"/>
</dbReference>
<feature type="domain" description="Mop" evidence="12">
    <location>
        <begin position="294"/>
        <end position="360"/>
    </location>
</feature>
<protein>
    <submittedName>
        <fullName evidence="13">Molybdenum ABC transporter ATP-binding protein</fullName>
    </submittedName>
</protein>
<gene>
    <name evidence="13" type="primary">modC</name>
    <name evidence="13" type="ORF">HW532_11645</name>
</gene>
<keyword evidence="8" id="KW-1278">Translocase</keyword>
<dbReference type="SMART" id="SM00382">
    <property type="entry name" value="AAA"/>
    <property type="match status" value="1"/>
</dbReference>
<evidence type="ECO:0000313" key="13">
    <source>
        <dbReference type="EMBL" id="QPC43290.1"/>
    </source>
</evidence>
<dbReference type="PANTHER" id="PTHR43514">
    <property type="entry name" value="ABC TRANSPORTER I FAMILY MEMBER 10"/>
    <property type="match status" value="1"/>
</dbReference>
<dbReference type="AlphaFoldDB" id="A0A7S8HC59"/>
<dbReference type="EMBL" id="CP058214">
    <property type="protein sequence ID" value="QPC43290.1"/>
    <property type="molecule type" value="Genomic_DNA"/>
</dbReference>
<accession>A0A7S8HC59</accession>
<keyword evidence="3" id="KW-1003">Cell membrane</keyword>
<keyword evidence="7 13" id="KW-0067">ATP-binding</keyword>
<evidence type="ECO:0000256" key="5">
    <source>
        <dbReference type="ARBA" id="ARBA00022519"/>
    </source>
</evidence>
<dbReference type="GO" id="GO:0016887">
    <property type="term" value="F:ATP hydrolysis activity"/>
    <property type="evidence" value="ECO:0007669"/>
    <property type="project" value="InterPro"/>
</dbReference>
<comment type="similarity">
    <text evidence="1">Belongs to the ABC transporter superfamily.</text>
</comment>
<keyword evidence="9" id="KW-0472">Membrane</keyword>
<dbReference type="Gene3D" id="2.40.50.100">
    <property type="match status" value="1"/>
</dbReference>
<name>A0A7S8HC59_9HYPH</name>
<feature type="domain" description="ABC transporter" evidence="11">
    <location>
        <begin position="2"/>
        <end position="234"/>
    </location>
</feature>
<dbReference type="InterPro" id="IPR027417">
    <property type="entry name" value="P-loop_NTPase"/>
</dbReference>
<dbReference type="Pfam" id="PF00005">
    <property type="entry name" value="ABC_tran"/>
    <property type="match status" value="1"/>
</dbReference>
<evidence type="ECO:0000256" key="7">
    <source>
        <dbReference type="ARBA" id="ARBA00022840"/>
    </source>
</evidence>
<evidence type="ECO:0000256" key="2">
    <source>
        <dbReference type="ARBA" id="ARBA00022448"/>
    </source>
</evidence>
<evidence type="ECO:0000256" key="9">
    <source>
        <dbReference type="ARBA" id="ARBA00023136"/>
    </source>
</evidence>
<evidence type="ECO:0000259" key="11">
    <source>
        <dbReference type="PROSITE" id="PS50893"/>
    </source>
</evidence>
<keyword evidence="14" id="KW-1185">Reference proteome</keyword>
<dbReference type="PROSITE" id="PS50893">
    <property type="entry name" value="ABC_TRANSPORTER_2"/>
    <property type="match status" value="1"/>
</dbReference>
<evidence type="ECO:0000313" key="14">
    <source>
        <dbReference type="Proteomes" id="UP000593594"/>
    </source>
</evidence>
<reference evidence="13 14" key="1">
    <citation type="submission" date="2020-06" db="EMBL/GenBank/DDBJ databases">
        <title>Genome sequence of 2 isolates from Red Sea Mangroves.</title>
        <authorList>
            <person name="Sefrji F."/>
            <person name="Michoud G."/>
            <person name="Merlino G."/>
            <person name="Daffonchio D."/>
        </authorList>
    </citation>
    <scope>NUCLEOTIDE SEQUENCE [LARGE SCALE GENOMIC DNA]</scope>
    <source>
        <strain evidence="13 14">R1DC25</strain>
    </source>
</reference>
<dbReference type="InterPro" id="IPR004606">
    <property type="entry name" value="Mop_domain"/>
</dbReference>
<evidence type="ECO:0000256" key="4">
    <source>
        <dbReference type="ARBA" id="ARBA00022505"/>
    </source>
</evidence>
<dbReference type="GO" id="GO:0140359">
    <property type="term" value="F:ABC-type transporter activity"/>
    <property type="evidence" value="ECO:0007669"/>
    <property type="project" value="InterPro"/>
</dbReference>
<dbReference type="InterPro" id="IPR008995">
    <property type="entry name" value="Mo/tungstate-bd_C_term_dom"/>
</dbReference>
<keyword evidence="6" id="KW-0547">Nucleotide-binding</keyword>
<dbReference type="PANTHER" id="PTHR43514:SF4">
    <property type="entry name" value="ABC TRANSPORTER I FAMILY MEMBER 10"/>
    <property type="match status" value="1"/>
</dbReference>
<dbReference type="PROSITE" id="PS00211">
    <property type="entry name" value="ABC_TRANSPORTER_1"/>
    <property type="match status" value="1"/>
</dbReference>
<organism evidence="13 14">
    <name type="scientific">Kaustia mangrovi</name>
    <dbReference type="NCBI Taxonomy" id="2593653"/>
    <lineage>
        <taxon>Bacteria</taxon>
        <taxon>Pseudomonadati</taxon>
        <taxon>Pseudomonadota</taxon>
        <taxon>Alphaproteobacteria</taxon>
        <taxon>Hyphomicrobiales</taxon>
        <taxon>Parvibaculaceae</taxon>
        <taxon>Kaustia</taxon>
    </lineage>
</organism>